<keyword evidence="1" id="KW-0472">Membrane</keyword>
<dbReference type="AlphaFoldDB" id="A0A1S1HHL5"/>
<dbReference type="Proteomes" id="UP000179467">
    <property type="component" value="Unassembled WGS sequence"/>
</dbReference>
<dbReference type="RefSeq" id="WP_015458144.1">
    <property type="nucleotide sequence ID" value="NZ_MIPT01000001.1"/>
</dbReference>
<keyword evidence="1" id="KW-1133">Transmembrane helix</keyword>
<accession>A0A1S1HHL5</accession>
<feature type="transmembrane region" description="Helical" evidence="1">
    <location>
        <begin position="48"/>
        <end position="68"/>
    </location>
</feature>
<name>A0A1S1HHL5_9SPHN</name>
<dbReference type="OrthoDB" id="7583502at2"/>
<dbReference type="EMBL" id="MIPT01000001">
    <property type="protein sequence ID" value="OHT21557.1"/>
    <property type="molecule type" value="Genomic_DNA"/>
</dbReference>
<evidence type="ECO:0000313" key="2">
    <source>
        <dbReference type="EMBL" id="OHT21557.1"/>
    </source>
</evidence>
<evidence type="ECO:0000256" key="1">
    <source>
        <dbReference type="SAM" id="Phobius"/>
    </source>
</evidence>
<keyword evidence="3" id="KW-1185">Reference proteome</keyword>
<proteinExistence type="predicted"/>
<comment type="caution">
    <text evidence="2">The sequence shown here is derived from an EMBL/GenBank/DDBJ whole genome shotgun (WGS) entry which is preliminary data.</text>
</comment>
<sequence length="76" mass="8390">MNRDDAERLARTRYTIISAMRASGALLMVLGMWIWVGDILRAGGLPAAGVPLFAIGFLQSLIVPQILARKWRTPKP</sequence>
<evidence type="ECO:0000313" key="3">
    <source>
        <dbReference type="Proteomes" id="UP000179467"/>
    </source>
</evidence>
<keyword evidence="1" id="KW-0812">Transmembrane</keyword>
<organism evidence="2 3">
    <name type="scientific">Edaphosphingomonas haloaromaticamans</name>
    <dbReference type="NCBI Taxonomy" id="653954"/>
    <lineage>
        <taxon>Bacteria</taxon>
        <taxon>Pseudomonadati</taxon>
        <taxon>Pseudomonadota</taxon>
        <taxon>Alphaproteobacteria</taxon>
        <taxon>Sphingomonadales</taxon>
        <taxon>Rhizorhabdaceae</taxon>
        <taxon>Edaphosphingomonas</taxon>
    </lineage>
</organism>
<protein>
    <submittedName>
        <fullName evidence="2">Uncharacterized protein</fullName>
    </submittedName>
</protein>
<gene>
    <name evidence="2" type="ORF">BHE75_03566</name>
</gene>
<feature type="transmembrane region" description="Helical" evidence="1">
    <location>
        <begin position="12"/>
        <end position="36"/>
    </location>
</feature>
<reference evidence="2 3" key="1">
    <citation type="submission" date="2016-09" db="EMBL/GenBank/DDBJ databases">
        <title>Metabolic pathway, cell adaptation mechanisms and a novel monoxygenase revealed through proteogenomic-transcription analysis of a Sphingomonas haloaromaticamans strain degrading the fungicide ortho-phenylphenol.</title>
        <authorList>
            <person name="Perruchon C."/>
            <person name="Papadopoulou E.S."/>
            <person name="Rousidou C."/>
            <person name="Vasileiadis S."/>
            <person name="Tanou G."/>
            <person name="Amoutzias G."/>
            <person name="Molassiotis A."/>
            <person name="Karpouzas D.G."/>
        </authorList>
    </citation>
    <scope>NUCLEOTIDE SEQUENCE [LARGE SCALE GENOMIC DNA]</scope>
    <source>
        <strain evidence="2 3">P3</strain>
    </source>
</reference>